<name>A0ABY3C6D3_9GAMM</name>
<dbReference type="InterPro" id="IPR051472">
    <property type="entry name" value="T3SS_Stator/FliH"/>
</dbReference>
<accession>A0ABY3C6D3</accession>
<evidence type="ECO:0000256" key="3">
    <source>
        <dbReference type="ARBA" id="ARBA00006602"/>
    </source>
</evidence>
<evidence type="ECO:0000256" key="8">
    <source>
        <dbReference type="ARBA" id="ARBA00022927"/>
    </source>
</evidence>
<evidence type="ECO:0000256" key="7">
    <source>
        <dbReference type="ARBA" id="ARBA00022795"/>
    </source>
</evidence>
<evidence type="ECO:0000256" key="2">
    <source>
        <dbReference type="ARBA" id="ARBA00004496"/>
    </source>
</evidence>
<keyword evidence="9" id="KW-1006">Bacterial flagellum protein export</keyword>
<dbReference type="Proteomes" id="UP000733744">
    <property type="component" value="Unassembled WGS sequence"/>
</dbReference>
<dbReference type="EMBL" id="RYFG02000115">
    <property type="protein sequence ID" value="TRW90828.1"/>
    <property type="molecule type" value="Genomic_DNA"/>
</dbReference>
<feature type="region of interest" description="Disordered" evidence="10">
    <location>
        <begin position="23"/>
        <end position="42"/>
    </location>
</feature>
<evidence type="ECO:0000256" key="1">
    <source>
        <dbReference type="ARBA" id="ARBA00003041"/>
    </source>
</evidence>
<proteinExistence type="inferred from homology"/>
<evidence type="ECO:0000256" key="4">
    <source>
        <dbReference type="ARBA" id="ARBA00016507"/>
    </source>
</evidence>
<evidence type="ECO:0000256" key="6">
    <source>
        <dbReference type="ARBA" id="ARBA00022490"/>
    </source>
</evidence>
<keyword evidence="7" id="KW-1005">Bacterial flagellum biogenesis</keyword>
<dbReference type="PANTHER" id="PTHR34982">
    <property type="entry name" value="YOP PROTEINS TRANSLOCATION PROTEIN L"/>
    <property type="match status" value="1"/>
</dbReference>
<evidence type="ECO:0000313" key="12">
    <source>
        <dbReference type="EMBL" id="TRW90828.1"/>
    </source>
</evidence>
<keyword evidence="6" id="KW-0963">Cytoplasm</keyword>
<feature type="region of interest" description="Disordered" evidence="10">
    <location>
        <begin position="238"/>
        <end position="291"/>
    </location>
</feature>
<keyword evidence="13" id="KW-1185">Reference proteome</keyword>
<keyword evidence="12" id="KW-0966">Cell projection</keyword>
<comment type="similarity">
    <text evidence="3">Belongs to the FliH family.</text>
</comment>
<evidence type="ECO:0000259" key="11">
    <source>
        <dbReference type="Pfam" id="PF02108"/>
    </source>
</evidence>
<sequence>MSLSKTPRFTASELEALRLWSMPDVSGTEQVKEPEPAELEGEPTPIMTVDEIEAMQKQAYDEAFEQGKMHGFQQGFQQGHDEGSKKGYQDNLHLLQSQAAILASLLESLSEPFKRLDEEVEKELVRLVIAISTQLIRREIKQDPGQIIAVVRGAVGVLPLASQKISLKLHPEDAELVRSALALDEMSPSWSIIEDPLITRGGCEVDTEFSHVDATLEHRLAAVIATLLGGERERDSKAAVAAGLSPSLEAKTPDMHSMAEEDTVQHGEASPRALEASSLDDVPAIAEDGEQ</sequence>
<dbReference type="InterPro" id="IPR018035">
    <property type="entry name" value="Flagellar_FliH/T3SS_HrpE"/>
</dbReference>
<organism evidence="12 13">
    <name type="scientific">Candidatus Methylobacter oryzae</name>
    <dbReference type="NCBI Taxonomy" id="2497749"/>
    <lineage>
        <taxon>Bacteria</taxon>
        <taxon>Pseudomonadati</taxon>
        <taxon>Pseudomonadota</taxon>
        <taxon>Gammaproteobacteria</taxon>
        <taxon>Methylococcales</taxon>
        <taxon>Methylococcaceae</taxon>
        <taxon>Methylobacter</taxon>
    </lineage>
</organism>
<evidence type="ECO:0000256" key="9">
    <source>
        <dbReference type="ARBA" id="ARBA00023225"/>
    </source>
</evidence>
<dbReference type="Pfam" id="PF02108">
    <property type="entry name" value="FliH"/>
    <property type="match status" value="1"/>
</dbReference>
<keyword evidence="12" id="KW-0282">Flagellum</keyword>
<dbReference type="RefSeq" id="WP_127027597.1">
    <property type="nucleotide sequence ID" value="NZ_RYFG02000115.1"/>
</dbReference>
<dbReference type="PRINTS" id="PR01003">
    <property type="entry name" value="FLGFLIH"/>
</dbReference>
<feature type="compositionally biased region" description="Basic and acidic residues" evidence="10">
    <location>
        <begin position="251"/>
        <end position="265"/>
    </location>
</feature>
<keyword evidence="12" id="KW-0969">Cilium</keyword>
<keyword evidence="8" id="KW-0653">Protein transport</keyword>
<gene>
    <name evidence="12" type="ORF">EKO24_017875</name>
</gene>
<comment type="function">
    <text evidence="1">Needed for flagellar regrowth and assembly.</text>
</comment>
<comment type="subcellular location">
    <subcellularLocation>
        <location evidence="2">Cytoplasm</location>
    </subcellularLocation>
</comment>
<evidence type="ECO:0000256" key="5">
    <source>
        <dbReference type="ARBA" id="ARBA00022448"/>
    </source>
</evidence>
<protein>
    <recommendedName>
        <fullName evidence="4">Flagellar assembly protein FliH</fullName>
    </recommendedName>
</protein>
<feature type="domain" description="Flagellar assembly protein FliH/Type III secretion system HrpE" evidence="11">
    <location>
        <begin position="98"/>
        <end position="221"/>
    </location>
</feature>
<evidence type="ECO:0000313" key="13">
    <source>
        <dbReference type="Proteomes" id="UP000733744"/>
    </source>
</evidence>
<dbReference type="InterPro" id="IPR000563">
    <property type="entry name" value="Flag_FliH"/>
</dbReference>
<dbReference type="PANTHER" id="PTHR34982:SF1">
    <property type="entry name" value="FLAGELLAR ASSEMBLY PROTEIN FLIH"/>
    <property type="match status" value="1"/>
</dbReference>
<reference evidence="12 13" key="1">
    <citation type="journal article" date="2019" name="Antonie Van Leeuwenhoek">
        <title>Description of 'Ca. Methylobacter oryzae' KRF1, a novel species from the environmentally important Methylobacter clade 2.</title>
        <authorList>
            <person name="Khatri K."/>
            <person name="Mohite J.A."/>
            <person name="Pandit P.S."/>
            <person name="Bahulikar R."/>
            <person name="Rahalkar M.C."/>
        </authorList>
    </citation>
    <scope>NUCLEOTIDE SEQUENCE [LARGE SCALE GENOMIC DNA]</scope>
    <source>
        <strain evidence="12 13">KRF1</strain>
    </source>
</reference>
<comment type="caution">
    <text evidence="12">The sequence shown here is derived from an EMBL/GenBank/DDBJ whole genome shotgun (WGS) entry which is preliminary data.</text>
</comment>
<keyword evidence="5" id="KW-0813">Transport</keyword>
<evidence type="ECO:0000256" key="10">
    <source>
        <dbReference type="SAM" id="MobiDB-lite"/>
    </source>
</evidence>